<feature type="transmembrane region" description="Helical" evidence="3">
    <location>
        <begin position="725"/>
        <end position="743"/>
    </location>
</feature>
<feature type="compositionally biased region" description="Acidic residues" evidence="2">
    <location>
        <begin position="138"/>
        <end position="157"/>
    </location>
</feature>
<keyword evidence="3" id="KW-0812">Transmembrane</keyword>
<sequence length="788" mass="87019">MQSAKRTKGLLKEVERKNEEIEILTEKVQEQQHLVISFDQQVALYQEERRGWADQGEEELLKMPLRQQVEELKRRLSRAIHMADVAETAARTANTTVELEKARKDAASAETIEMARAEEQREKALAIKVAKFAKGEATDEEDSSESEVSDADDDEDPTYQPPTFAPSTPYQPPKYQPWRLQSQVQSTQQTRGLLYNSPSAAVPPAAGTPTTASAISPSAAKVYGSWLPSSRSPIYTPSPSCSQQQVPHRQSAEVSSLSQPGLPVKSDLERQICVPPKEYRDKCIGTESVPGKVYQDKSVGTEPVQGKEYTDKCVGTDFDVLAAPIPQAGEGEAMGASAHGPIPVPDSMDLYDDSTMADALESLPSPPVQPLFERPAPRPEGSQAISWPCQRGGHGRVSKRQLVPRRSKNPRDLARITFDATKRRGLIKAVFEDAIELCVLPVTRLEPGYVACESQFPQQQPYTEPEVVSNERPDSESEIPTTQNCLPTIHQAEPETPWADAAGSNPGLEVFVSADSPSDSSVPEITATTYQEVACQTEGPSMNSAGVQTAGSALMTSSQTQTLGVSTTSSGTQTPASTVATAATQTQERPVISAGIQTQYSVESRACQTEERPDPEEIRRTRDFLISEVVKSASYTSRWRKPKLGARNGRGRFIMPTPLLKGDKAHPAAPQQEQLPGSQPIAAVEEIDRSSRQSRQAQTDTDKLSGEKRHQVSELDGCRDWRWNWRWWILLAVLVLLLVFWIANLEVEAQECRLWFEANDVARRAVIARRGNITPQPLWTIYPEHNFF</sequence>
<keyword evidence="3" id="KW-0472">Membrane</keyword>
<gene>
    <name evidence="4" type="ORF">Plec18167_007053</name>
</gene>
<feature type="compositionally biased region" description="Pro residues" evidence="2">
    <location>
        <begin position="159"/>
        <end position="175"/>
    </location>
</feature>
<feature type="compositionally biased region" description="Basic residues" evidence="2">
    <location>
        <begin position="393"/>
        <end position="404"/>
    </location>
</feature>
<name>A0ABR3X6F6_9EURO</name>
<feature type="coiled-coil region" evidence="1">
    <location>
        <begin position="4"/>
        <end position="34"/>
    </location>
</feature>
<accession>A0ABR3X6F6</accession>
<dbReference type="EMBL" id="JAVDPF010000027">
    <property type="protein sequence ID" value="KAL1871493.1"/>
    <property type="molecule type" value="Genomic_DNA"/>
</dbReference>
<dbReference type="Proteomes" id="UP001583193">
    <property type="component" value="Unassembled WGS sequence"/>
</dbReference>
<feature type="compositionally biased region" description="Polar residues" evidence="2">
    <location>
        <begin position="179"/>
        <end position="190"/>
    </location>
</feature>
<organism evidence="4 5">
    <name type="scientific">Paecilomyces lecythidis</name>
    <dbReference type="NCBI Taxonomy" id="3004212"/>
    <lineage>
        <taxon>Eukaryota</taxon>
        <taxon>Fungi</taxon>
        <taxon>Dikarya</taxon>
        <taxon>Ascomycota</taxon>
        <taxon>Pezizomycotina</taxon>
        <taxon>Eurotiomycetes</taxon>
        <taxon>Eurotiomycetidae</taxon>
        <taxon>Eurotiales</taxon>
        <taxon>Thermoascaceae</taxon>
        <taxon>Paecilomyces</taxon>
    </lineage>
</organism>
<keyword evidence="5" id="KW-1185">Reference proteome</keyword>
<feature type="region of interest" description="Disordered" evidence="2">
    <location>
        <begin position="375"/>
        <end position="404"/>
    </location>
</feature>
<reference evidence="4 5" key="1">
    <citation type="journal article" date="2024" name="IMA Fungus">
        <title>IMA Genome - F19 : A genome assembly and annotation guide to empower mycologists, including annotated draft genome sequences of Ceratocystis pirilliformis, Diaporthe australafricana, Fusarium ophioides, Paecilomyces lecythidis, and Sporothrix stenoceras.</title>
        <authorList>
            <person name="Aylward J."/>
            <person name="Wilson A.M."/>
            <person name="Visagie C.M."/>
            <person name="Spraker J."/>
            <person name="Barnes I."/>
            <person name="Buitendag C."/>
            <person name="Ceriani C."/>
            <person name="Del Mar Angel L."/>
            <person name="du Plessis D."/>
            <person name="Fuchs T."/>
            <person name="Gasser K."/>
            <person name="Kramer D."/>
            <person name="Li W."/>
            <person name="Munsamy K."/>
            <person name="Piso A."/>
            <person name="Price J.L."/>
            <person name="Sonnekus B."/>
            <person name="Thomas C."/>
            <person name="van der Nest A."/>
            <person name="van Dijk A."/>
            <person name="van Heerden A."/>
            <person name="van Vuuren N."/>
            <person name="Yilmaz N."/>
            <person name="Duong T.A."/>
            <person name="van der Merwe N.A."/>
            <person name="Wingfield M.J."/>
            <person name="Wingfield B.D."/>
        </authorList>
    </citation>
    <scope>NUCLEOTIDE SEQUENCE [LARGE SCALE GENOMIC DNA]</scope>
    <source>
        <strain evidence="4 5">CMW 18167</strain>
    </source>
</reference>
<evidence type="ECO:0000313" key="5">
    <source>
        <dbReference type="Proteomes" id="UP001583193"/>
    </source>
</evidence>
<comment type="caution">
    <text evidence="4">The sequence shown here is derived from an EMBL/GenBank/DDBJ whole genome shotgun (WGS) entry which is preliminary data.</text>
</comment>
<feature type="compositionally biased region" description="Polar residues" evidence="2">
    <location>
        <begin position="234"/>
        <end position="259"/>
    </location>
</feature>
<protein>
    <submittedName>
        <fullName evidence="4">Uncharacterized protein</fullName>
    </submittedName>
</protein>
<evidence type="ECO:0000256" key="2">
    <source>
        <dbReference type="SAM" id="MobiDB-lite"/>
    </source>
</evidence>
<evidence type="ECO:0000256" key="3">
    <source>
        <dbReference type="SAM" id="Phobius"/>
    </source>
</evidence>
<keyword evidence="3" id="KW-1133">Transmembrane helix</keyword>
<feature type="region of interest" description="Disordered" evidence="2">
    <location>
        <begin position="461"/>
        <end position="482"/>
    </location>
</feature>
<feature type="region of interest" description="Disordered" evidence="2">
    <location>
        <begin position="658"/>
        <end position="708"/>
    </location>
</feature>
<evidence type="ECO:0000256" key="1">
    <source>
        <dbReference type="SAM" id="Coils"/>
    </source>
</evidence>
<evidence type="ECO:0000313" key="4">
    <source>
        <dbReference type="EMBL" id="KAL1871493.1"/>
    </source>
</evidence>
<feature type="region of interest" description="Disordered" evidence="2">
    <location>
        <begin position="133"/>
        <end position="190"/>
    </location>
</feature>
<keyword evidence="1" id="KW-0175">Coiled coil</keyword>
<proteinExistence type="predicted"/>
<feature type="region of interest" description="Disordered" evidence="2">
    <location>
        <begin position="234"/>
        <end position="262"/>
    </location>
</feature>